<dbReference type="EMBL" id="CP110428">
    <property type="protein sequence ID" value="WAQ87582.1"/>
    <property type="molecule type" value="Genomic_DNA"/>
</dbReference>
<feature type="compositionally biased region" description="Basic and acidic residues" evidence="1">
    <location>
        <begin position="176"/>
        <end position="202"/>
    </location>
</feature>
<protein>
    <submittedName>
        <fullName evidence="2">Uncharacterized protein</fullName>
    </submittedName>
</protein>
<gene>
    <name evidence="2" type="ORF">PtA15_8A486</name>
</gene>
<accession>A0ABY7CXY4</accession>
<sequence length="213" mass="24349">MCLCSNCDPDNAKILFEAFKYLTTDNFSKNITSRELLIDVPVPPKVPKVSTTRSVITAETGMKPLVGELERFAEFLVQGFTRFHHSQIGAEHSEFEPEDHFRMFEARRVVVGFCGGFSEEQLEDLSGGEAISGQTEHLLRQINKYAKKPSYLNYLEELKVQSQAAEEAKRQKVLERNEATLERRQQRVEETKRKNTEQAAERKRQKLGGQPGE</sequence>
<dbReference type="GeneID" id="77812816"/>
<dbReference type="RefSeq" id="XP_053023137.1">
    <property type="nucleotide sequence ID" value="XM_053171921.1"/>
</dbReference>
<proteinExistence type="predicted"/>
<organism evidence="2 3">
    <name type="scientific">Puccinia triticina</name>
    <dbReference type="NCBI Taxonomy" id="208348"/>
    <lineage>
        <taxon>Eukaryota</taxon>
        <taxon>Fungi</taxon>
        <taxon>Dikarya</taxon>
        <taxon>Basidiomycota</taxon>
        <taxon>Pucciniomycotina</taxon>
        <taxon>Pucciniomycetes</taxon>
        <taxon>Pucciniales</taxon>
        <taxon>Pucciniaceae</taxon>
        <taxon>Puccinia</taxon>
    </lineage>
</organism>
<feature type="region of interest" description="Disordered" evidence="1">
    <location>
        <begin position="176"/>
        <end position="213"/>
    </location>
</feature>
<evidence type="ECO:0000256" key="1">
    <source>
        <dbReference type="SAM" id="MobiDB-lite"/>
    </source>
</evidence>
<name>A0ABY7CXY4_9BASI</name>
<evidence type="ECO:0000313" key="2">
    <source>
        <dbReference type="EMBL" id="WAQ87582.1"/>
    </source>
</evidence>
<evidence type="ECO:0000313" key="3">
    <source>
        <dbReference type="Proteomes" id="UP001164743"/>
    </source>
</evidence>
<dbReference type="Proteomes" id="UP001164743">
    <property type="component" value="Chromosome 8A"/>
</dbReference>
<keyword evidence="3" id="KW-1185">Reference proteome</keyword>
<reference evidence="2" key="1">
    <citation type="submission" date="2022-10" db="EMBL/GenBank/DDBJ databases">
        <title>Puccinia triticina Genome sequencing and assembly.</title>
        <authorList>
            <person name="Li C."/>
        </authorList>
    </citation>
    <scope>NUCLEOTIDE SEQUENCE</scope>
    <source>
        <strain evidence="2">Pt15</strain>
    </source>
</reference>